<evidence type="ECO:0000313" key="2">
    <source>
        <dbReference type="EMBL" id="RUS30080.1"/>
    </source>
</evidence>
<dbReference type="EMBL" id="RBNJ01004320">
    <property type="protein sequence ID" value="RUS30080.1"/>
    <property type="molecule type" value="Genomic_DNA"/>
</dbReference>
<evidence type="ECO:0000256" key="1">
    <source>
        <dbReference type="SAM" id="MobiDB-lite"/>
    </source>
</evidence>
<name>A0A433QJW7_9FUNG</name>
<organism evidence="2 3">
    <name type="scientific">Jimgerdemannia flammicorona</name>
    <dbReference type="NCBI Taxonomy" id="994334"/>
    <lineage>
        <taxon>Eukaryota</taxon>
        <taxon>Fungi</taxon>
        <taxon>Fungi incertae sedis</taxon>
        <taxon>Mucoromycota</taxon>
        <taxon>Mucoromycotina</taxon>
        <taxon>Endogonomycetes</taxon>
        <taxon>Endogonales</taxon>
        <taxon>Endogonaceae</taxon>
        <taxon>Jimgerdemannia</taxon>
    </lineage>
</organism>
<reference evidence="2 3" key="1">
    <citation type="journal article" date="2018" name="New Phytol.">
        <title>Phylogenomics of Endogonaceae and evolution of mycorrhizas within Mucoromycota.</title>
        <authorList>
            <person name="Chang Y."/>
            <person name="Desiro A."/>
            <person name="Na H."/>
            <person name="Sandor L."/>
            <person name="Lipzen A."/>
            <person name="Clum A."/>
            <person name="Barry K."/>
            <person name="Grigoriev I.V."/>
            <person name="Martin F.M."/>
            <person name="Stajich J.E."/>
            <person name="Smith M.E."/>
            <person name="Bonito G."/>
            <person name="Spatafora J.W."/>
        </authorList>
    </citation>
    <scope>NUCLEOTIDE SEQUENCE [LARGE SCALE GENOMIC DNA]</scope>
    <source>
        <strain evidence="2 3">AD002</strain>
    </source>
</reference>
<protein>
    <submittedName>
        <fullName evidence="2">Uncharacterized protein</fullName>
    </submittedName>
</protein>
<evidence type="ECO:0000313" key="3">
    <source>
        <dbReference type="Proteomes" id="UP000274822"/>
    </source>
</evidence>
<sequence length="173" mass="18815">MHRISKRITQNLNLDMPCINNRLLQKHLLAGGLRQTPGQRGPNHLPRLANNANPPTTSPITRLDHDRVPDLQAERLDIHRRGDGRERILDCAEDSGNTKPAGELARPNLVAHFGNRGGRRTDKDDARGVACGGEIGGLGEEAVARVDGCCLGSVNAWGSIYGCVIFGLYVGRR</sequence>
<proteinExistence type="predicted"/>
<keyword evidence="3" id="KW-1185">Reference proteome</keyword>
<accession>A0A433QJW7</accession>
<comment type="caution">
    <text evidence="2">The sequence shown here is derived from an EMBL/GenBank/DDBJ whole genome shotgun (WGS) entry which is preliminary data.</text>
</comment>
<dbReference type="AlphaFoldDB" id="A0A433QJW7"/>
<dbReference type="Proteomes" id="UP000274822">
    <property type="component" value="Unassembled WGS sequence"/>
</dbReference>
<gene>
    <name evidence="2" type="ORF">BC938DRAFT_479881</name>
</gene>
<feature type="region of interest" description="Disordered" evidence="1">
    <location>
        <begin position="37"/>
        <end position="58"/>
    </location>
</feature>